<evidence type="ECO:0000256" key="9">
    <source>
        <dbReference type="ARBA" id="ARBA00022989"/>
    </source>
</evidence>
<feature type="transmembrane region" description="Helical" evidence="11">
    <location>
        <begin position="235"/>
        <end position="257"/>
    </location>
</feature>
<dbReference type="CDD" id="cd17394">
    <property type="entry name" value="MFS_FucP_like"/>
    <property type="match status" value="1"/>
</dbReference>
<sequence>MQPTSPPPAAASGAAPAAFDLKVFVLAMFFTFGGITSLNDVLIPKLKGLFALSYAEVMLVQSAFFIGYLVVSIPAGALVARIGYMRAAAAGLLTMAAGCLLFVPAAGSALYVAFLGALFVVAAGITIVQVVANPLISMLGSPETASSRLTFAQGFNSLGTTIFPPLGAMLILGAIASGADVATEARVISRTYIGIAVALCVLAALVWMRRNRLQETRAAAINPLAALDLLRRPRFAFGMLGIFAYVGAEVAIGSLLVNYLAQPTTLALSEEQAGHHLAFYWGGAMIGRFAGALILRWFTPGKVLTTAALAVLALILVSANSSGAVAGWSLLAVGLFNSIMFPTIFTLACEKLGARTAEGSGLICVAIVGGAILPPLTGHVADSTSLAFALVVPAASYALIAAFGWYARRPAPDTLEAPVVA</sequence>
<keyword evidence="6" id="KW-0997">Cell inner membrane</keyword>
<comment type="subcellular location">
    <subcellularLocation>
        <location evidence="2">Cell inner membrane</location>
        <topology evidence="2">Multi-pass membrane protein</topology>
    </subcellularLocation>
</comment>
<feature type="domain" description="Major facilitator superfamily (MFS) profile" evidence="12">
    <location>
        <begin position="20"/>
        <end position="410"/>
    </location>
</feature>
<dbReference type="InterPro" id="IPR005964">
    <property type="entry name" value="Glc/Gal_transptr_bac"/>
</dbReference>
<feature type="transmembrane region" description="Helical" evidence="11">
    <location>
        <begin position="87"/>
        <end position="105"/>
    </location>
</feature>
<feature type="transmembrane region" description="Helical" evidence="11">
    <location>
        <begin position="21"/>
        <end position="38"/>
    </location>
</feature>
<feature type="transmembrane region" description="Helical" evidence="11">
    <location>
        <begin position="277"/>
        <end position="295"/>
    </location>
</feature>
<dbReference type="RefSeq" id="WP_273688373.1">
    <property type="nucleotide sequence ID" value="NZ_CP117411.1"/>
</dbReference>
<feature type="transmembrane region" description="Helical" evidence="11">
    <location>
        <begin position="302"/>
        <end position="319"/>
    </location>
</feature>
<evidence type="ECO:0000313" key="13">
    <source>
        <dbReference type="EMBL" id="WCT73830.1"/>
    </source>
</evidence>
<organism evidence="13 14">
    <name type="scientific">Sphingomonas naphthae</name>
    <dbReference type="NCBI Taxonomy" id="1813468"/>
    <lineage>
        <taxon>Bacteria</taxon>
        <taxon>Pseudomonadati</taxon>
        <taxon>Pseudomonadota</taxon>
        <taxon>Alphaproteobacteria</taxon>
        <taxon>Sphingomonadales</taxon>
        <taxon>Sphingomonadaceae</taxon>
        <taxon>Sphingomonas</taxon>
    </lineage>
</organism>
<keyword evidence="8 11" id="KW-0812">Transmembrane</keyword>
<dbReference type="InterPro" id="IPR020846">
    <property type="entry name" value="MFS_dom"/>
</dbReference>
<proteinExistence type="inferred from homology"/>
<keyword evidence="4" id="KW-0813">Transport</keyword>
<accession>A0ABY7TLK4</accession>
<keyword evidence="9 11" id="KW-1133">Transmembrane helix</keyword>
<dbReference type="Proteomes" id="UP001220395">
    <property type="component" value="Chromosome"/>
</dbReference>
<evidence type="ECO:0000256" key="7">
    <source>
        <dbReference type="ARBA" id="ARBA00022597"/>
    </source>
</evidence>
<gene>
    <name evidence="13" type="ORF">PQ455_00945</name>
</gene>
<evidence type="ECO:0000256" key="1">
    <source>
        <dbReference type="ARBA" id="ARBA00003321"/>
    </source>
</evidence>
<evidence type="ECO:0000256" key="8">
    <source>
        <dbReference type="ARBA" id="ARBA00022692"/>
    </source>
</evidence>
<feature type="transmembrane region" description="Helical" evidence="11">
    <location>
        <begin position="111"/>
        <end position="136"/>
    </location>
</feature>
<keyword evidence="5" id="KW-1003">Cell membrane</keyword>
<dbReference type="PANTHER" id="PTHR43702:SF3">
    <property type="entry name" value="PROTEIN TSGA"/>
    <property type="match status" value="1"/>
</dbReference>
<evidence type="ECO:0000256" key="4">
    <source>
        <dbReference type="ARBA" id="ARBA00022448"/>
    </source>
</evidence>
<evidence type="ECO:0000313" key="14">
    <source>
        <dbReference type="Proteomes" id="UP001220395"/>
    </source>
</evidence>
<protein>
    <submittedName>
        <fullName evidence="13">Sugar MFS transporter</fullName>
    </submittedName>
</protein>
<dbReference type="NCBIfam" id="TIGR01272">
    <property type="entry name" value="gluP"/>
    <property type="match status" value="1"/>
</dbReference>
<evidence type="ECO:0000256" key="5">
    <source>
        <dbReference type="ARBA" id="ARBA00022475"/>
    </source>
</evidence>
<dbReference type="SUPFAM" id="SSF103473">
    <property type="entry name" value="MFS general substrate transporter"/>
    <property type="match status" value="1"/>
</dbReference>
<feature type="transmembrane region" description="Helical" evidence="11">
    <location>
        <begin position="157"/>
        <end position="179"/>
    </location>
</feature>
<dbReference type="InterPro" id="IPR050375">
    <property type="entry name" value="MFS_TsgA-like"/>
</dbReference>
<evidence type="ECO:0000256" key="11">
    <source>
        <dbReference type="SAM" id="Phobius"/>
    </source>
</evidence>
<keyword evidence="10 11" id="KW-0472">Membrane</keyword>
<feature type="transmembrane region" description="Helical" evidence="11">
    <location>
        <begin position="325"/>
        <end position="349"/>
    </location>
</feature>
<dbReference type="PANTHER" id="PTHR43702">
    <property type="entry name" value="L-FUCOSE-PROTON SYMPORTER"/>
    <property type="match status" value="1"/>
</dbReference>
<keyword evidence="7" id="KW-0762">Sugar transport</keyword>
<dbReference type="Pfam" id="PF07690">
    <property type="entry name" value="MFS_1"/>
    <property type="match status" value="1"/>
</dbReference>
<feature type="transmembrane region" description="Helical" evidence="11">
    <location>
        <begin position="191"/>
        <end position="208"/>
    </location>
</feature>
<reference evidence="13 14" key="1">
    <citation type="submission" date="2023-02" db="EMBL/GenBank/DDBJ databases">
        <title>Genome sequence of Sphingomonas naphthae.</title>
        <authorList>
            <person name="Kim S."/>
            <person name="Heo J."/>
            <person name="Kwon S.-W."/>
        </authorList>
    </citation>
    <scope>NUCLEOTIDE SEQUENCE [LARGE SCALE GENOMIC DNA]</scope>
    <source>
        <strain evidence="13 14">KACC 18716</strain>
    </source>
</reference>
<feature type="transmembrane region" description="Helical" evidence="11">
    <location>
        <begin position="58"/>
        <end position="80"/>
    </location>
</feature>
<dbReference type="EMBL" id="CP117411">
    <property type="protein sequence ID" value="WCT73830.1"/>
    <property type="molecule type" value="Genomic_DNA"/>
</dbReference>
<evidence type="ECO:0000259" key="12">
    <source>
        <dbReference type="PROSITE" id="PS50850"/>
    </source>
</evidence>
<keyword evidence="14" id="KW-1185">Reference proteome</keyword>
<dbReference type="InterPro" id="IPR036259">
    <property type="entry name" value="MFS_trans_sf"/>
</dbReference>
<name>A0ABY7TLK4_9SPHN</name>
<evidence type="ECO:0000256" key="10">
    <source>
        <dbReference type="ARBA" id="ARBA00023136"/>
    </source>
</evidence>
<feature type="transmembrane region" description="Helical" evidence="11">
    <location>
        <begin position="386"/>
        <end position="407"/>
    </location>
</feature>
<comment type="similarity">
    <text evidence="3">Belongs to the major facilitator superfamily. FHS transporter (TC 2.A.1.7) family.</text>
</comment>
<dbReference type="Gene3D" id="1.20.1250.20">
    <property type="entry name" value="MFS general substrate transporter like domains"/>
    <property type="match status" value="2"/>
</dbReference>
<dbReference type="InterPro" id="IPR011701">
    <property type="entry name" value="MFS"/>
</dbReference>
<evidence type="ECO:0000256" key="6">
    <source>
        <dbReference type="ARBA" id="ARBA00022519"/>
    </source>
</evidence>
<evidence type="ECO:0000256" key="3">
    <source>
        <dbReference type="ARBA" id="ARBA00009120"/>
    </source>
</evidence>
<comment type="function">
    <text evidence="1">Intake of glucose and galactose.</text>
</comment>
<feature type="transmembrane region" description="Helical" evidence="11">
    <location>
        <begin position="361"/>
        <end position="380"/>
    </location>
</feature>
<evidence type="ECO:0000256" key="2">
    <source>
        <dbReference type="ARBA" id="ARBA00004429"/>
    </source>
</evidence>
<dbReference type="PROSITE" id="PS50850">
    <property type="entry name" value="MFS"/>
    <property type="match status" value="1"/>
</dbReference>